<evidence type="ECO:0000259" key="1">
    <source>
        <dbReference type="Pfam" id="PF16170"/>
    </source>
</evidence>
<dbReference type="Pfam" id="PF16170">
    <property type="entry name" value="DUF4873"/>
    <property type="match status" value="1"/>
</dbReference>
<sequence>MAWLPPGEETGYDGGAVLHLDERVLDVVVHLDGHLEPLDGLFHWYGRIERSEELVAAKDSGATTGQLVIGDRDPASVRLAELDPWGHVQVNGTGAPPYPLEAVEVELPASVVE</sequence>
<dbReference type="EMBL" id="QGDD01000007">
    <property type="protein sequence ID" value="PWN02009.1"/>
    <property type="molecule type" value="Genomic_DNA"/>
</dbReference>
<dbReference type="Proteomes" id="UP000245507">
    <property type="component" value="Unassembled WGS sequence"/>
</dbReference>
<dbReference type="AlphaFoldDB" id="A0A316TFR1"/>
<feature type="domain" description="DUF4873" evidence="1">
    <location>
        <begin position="10"/>
        <end position="99"/>
    </location>
</feature>
<dbReference type="InterPro" id="IPR032371">
    <property type="entry name" value="DUF4873"/>
</dbReference>
<keyword evidence="3" id="KW-1185">Reference proteome</keyword>
<reference evidence="2 3" key="1">
    <citation type="submission" date="2018-05" db="EMBL/GenBank/DDBJ databases">
        <title>Nocardioides silvaticus genome.</title>
        <authorList>
            <person name="Li C."/>
            <person name="Wang G."/>
        </authorList>
    </citation>
    <scope>NUCLEOTIDE SEQUENCE [LARGE SCALE GENOMIC DNA]</scope>
    <source>
        <strain evidence="2 3">CCTCC AB 2018079</strain>
    </source>
</reference>
<organism evidence="2 3">
    <name type="scientific">Nocardioides silvaticus</name>
    <dbReference type="NCBI Taxonomy" id="2201891"/>
    <lineage>
        <taxon>Bacteria</taxon>
        <taxon>Bacillati</taxon>
        <taxon>Actinomycetota</taxon>
        <taxon>Actinomycetes</taxon>
        <taxon>Propionibacteriales</taxon>
        <taxon>Nocardioidaceae</taxon>
        <taxon>Nocardioides</taxon>
    </lineage>
</organism>
<proteinExistence type="predicted"/>
<accession>A0A316TFR1</accession>
<comment type="caution">
    <text evidence="2">The sequence shown here is derived from an EMBL/GenBank/DDBJ whole genome shotgun (WGS) entry which is preliminary data.</text>
</comment>
<gene>
    <name evidence="2" type="ORF">DJ010_15875</name>
</gene>
<name>A0A316TFR1_9ACTN</name>
<evidence type="ECO:0000313" key="3">
    <source>
        <dbReference type="Proteomes" id="UP000245507"/>
    </source>
</evidence>
<evidence type="ECO:0000313" key="2">
    <source>
        <dbReference type="EMBL" id="PWN02009.1"/>
    </source>
</evidence>
<protein>
    <submittedName>
        <fullName evidence="2">DUF4873 domain-containing protein</fullName>
    </submittedName>
</protein>